<dbReference type="GO" id="GO:0009432">
    <property type="term" value="P:SOS response"/>
    <property type="evidence" value="ECO:0007669"/>
    <property type="project" value="UniProtKB-KW"/>
</dbReference>
<dbReference type="AlphaFoldDB" id="A0A2H0B5W0"/>
<feature type="domain" description="Peptidase S24/S26A/S26B/S26C" evidence="10">
    <location>
        <begin position="90"/>
        <end position="204"/>
    </location>
</feature>
<dbReference type="PANTHER" id="PTHR33516">
    <property type="entry name" value="LEXA REPRESSOR"/>
    <property type="match status" value="1"/>
</dbReference>
<keyword evidence="2" id="KW-0235">DNA replication</keyword>
<dbReference type="Pfam" id="PF01726">
    <property type="entry name" value="LexA_DNA_bind"/>
    <property type="match status" value="1"/>
</dbReference>
<evidence type="ECO:0000256" key="6">
    <source>
        <dbReference type="ARBA" id="ARBA00023125"/>
    </source>
</evidence>
<evidence type="ECO:0000256" key="9">
    <source>
        <dbReference type="ARBA" id="ARBA00023236"/>
    </source>
</evidence>
<reference evidence="12 13" key="1">
    <citation type="submission" date="2017-09" db="EMBL/GenBank/DDBJ databases">
        <title>Depth-based differentiation of microbial function through sediment-hosted aquifers and enrichment of novel symbionts in the deep terrestrial subsurface.</title>
        <authorList>
            <person name="Probst A.J."/>
            <person name="Ladd B."/>
            <person name="Jarett J.K."/>
            <person name="Geller-Mcgrath D.E."/>
            <person name="Sieber C.M."/>
            <person name="Emerson J.B."/>
            <person name="Anantharaman K."/>
            <person name="Thomas B.C."/>
            <person name="Malmstrom R."/>
            <person name="Stieglmeier M."/>
            <person name="Klingl A."/>
            <person name="Woyke T."/>
            <person name="Ryan C.M."/>
            <person name="Banfield J.F."/>
        </authorList>
    </citation>
    <scope>NUCLEOTIDE SEQUENCE [LARGE SCALE GENOMIC DNA]</scope>
    <source>
        <strain evidence="12">CG23_combo_of_CG06-09_8_20_14_all_34_8</strain>
    </source>
</reference>
<dbReference type="Pfam" id="PF00717">
    <property type="entry name" value="Peptidase_S24"/>
    <property type="match status" value="1"/>
</dbReference>
<keyword evidence="8" id="KW-0234">DNA repair</keyword>
<keyword evidence="5" id="KW-0805">Transcription regulation</keyword>
<dbReference type="CDD" id="cd06529">
    <property type="entry name" value="S24_LexA-like"/>
    <property type="match status" value="1"/>
</dbReference>
<dbReference type="Proteomes" id="UP000229459">
    <property type="component" value="Unassembled WGS sequence"/>
</dbReference>
<dbReference type="InterPro" id="IPR036388">
    <property type="entry name" value="WH-like_DNA-bd_sf"/>
</dbReference>
<gene>
    <name evidence="12" type="primary">lexA</name>
    <name evidence="12" type="ORF">COX08_03190</name>
</gene>
<keyword evidence="4" id="KW-0378">Hydrolase</keyword>
<sequence length="212" mass="23720">MVEPKHTVTLYKRQRQIIDFIAQFSQSKGYSPNLRDIAEAMGLSSLATVHEHIERLVQKGVVKKTAAGGTRGIVLVDHKITEAIRAVNIPILGWFRAGSPIEPYSVNHAYLQVGADMIPGSKRAFALQNKGDFLKEESILDGDYFIIEENASIKDGDVVIAILEDTSAIVKKIYRESTRVRLESLTTNFAPFYTTKIQIQGKLISMLRKFNI</sequence>
<keyword evidence="1" id="KW-0678">Repressor</keyword>
<evidence type="ECO:0000256" key="1">
    <source>
        <dbReference type="ARBA" id="ARBA00022491"/>
    </source>
</evidence>
<dbReference type="GO" id="GO:0006508">
    <property type="term" value="P:proteolysis"/>
    <property type="evidence" value="ECO:0007669"/>
    <property type="project" value="InterPro"/>
</dbReference>
<dbReference type="GO" id="GO:0004252">
    <property type="term" value="F:serine-type endopeptidase activity"/>
    <property type="evidence" value="ECO:0007669"/>
    <property type="project" value="InterPro"/>
</dbReference>
<dbReference type="InterPro" id="IPR015927">
    <property type="entry name" value="Peptidase_S24_S26A/B/C"/>
</dbReference>
<name>A0A2H0B5W0_9BACT</name>
<keyword evidence="6" id="KW-0238">DNA-binding</keyword>
<accession>A0A2H0B5W0</accession>
<dbReference type="InterPro" id="IPR006200">
    <property type="entry name" value="LexA"/>
</dbReference>
<keyword evidence="3" id="KW-0227">DNA damage</keyword>
<evidence type="ECO:0000256" key="7">
    <source>
        <dbReference type="ARBA" id="ARBA00023163"/>
    </source>
</evidence>
<dbReference type="Gene3D" id="2.10.109.10">
    <property type="entry name" value="Umud Fragment, subunit A"/>
    <property type="match status" value="1"/>
</dbReference>
<evidence type="ECO:0000259" key="11">
    <source>
        <dbReference type="Pfam" id="PF01726"/>
    </source>
</evidence>
<dbReference type="GO" id="GO:0006260">
    <property type="term" value="P:DNA replication"/>
    <property type="evidence" value="ECO:0007669"/>
    <property type="project" value="UniProtKB-KW"/>
</dbReference>
<dbReference type="InterPro" id="IPR036390">
    <property type="entry name" value="WH_DNA-bd_sf"/>
</dbReference>
<dbReference type="SUPFAM" id="SSF46785">
    <property type="entry name" value="Winged helix' DNA-binding domain"/>
    <property type="match status" value="1"/>
</dbReference>
<dbReference type="Gene3D" id="1.10.10.10">
    <property type="entry name" value="Winged helix-like DNA-binding domain superfamily/Winged helix DNA-binding domain"/>
    <property type="match status" value="1"/>
</dbReference>
<dbReference type="InterPro" id="IPR006199">
    <property type="entry name" value="LexA_DNA-bd_dom"/>
</dbReference>
<dbReference type="InterPro" id="IPR050077">
    <property type="entry name" value="LexA_repressor"/>
</dbReference>
<keyword evidence="9" id="KW-0742">SOS response</keyword>
<evidence type="ECO:0000256" key="3">
    <source>
        <dbReference type="ARBA" id="ARBA00022763"/>
    </source>
</evidence>
<evidence type="ECO:0000259" key="10">
    <source>
        <dbReference type="Pfam" id="PF00717"/>
    </source>
</evidence>
<dbReference type="PANTHER" id="PTHR33516:SF2">
    <property type="entry name" value="LEXA REPRESSOR-RELATED"/>
    <property type="match status" value="1"/>
</dbReference>
<dbReference type="SUPFAM" id="SSF51306">
    <property type="entry name" value="LexA/Signal peptidase"/>
    <property type="match status" value="1"/>
</dbReference>
<dbReference type="InterPro" id="IPR039418">
    <property type="entry name" value="LexA-like"/>
</dbReference>
<comment type="caution">
    <text evidence="12">The sequence shown here is derived from an EMBL/GenBank/DDBJ whole genome shotgun (WGS) entry which is preliminary data.</text>
</comment>
<keyword evidence="7" id="KW-0804">Transcription</keyword>
<dbReference type="EMBL" id="PCSR01000078">
    <property type="protein sequence ID" value="PIP53037.1"/>
    <property type="molecule type" value="Genomic_DNA"/>
</dbReference>
<dbReference type="GO" id="GO:0045892">
    <property type="term" value="P:negative regulation of DNA-templated transcription"/>
    <property type="evidence" value="ECO:0007669"/>
    <property type="project" value="InterPro"/>
</dbReference>
<feature type="domain" description="LexA repressor DNA-binding" evidence="11">
    <location>
        <begin position="10"/>
        <end position="65"/>
    </location>
</feature>
<evidence type="ECO:0000256" key="4">
    <source>
        <dbReference type="ARBA" id="ARBA00022801"/>
    </source>
</evidence>
<proteinExistence type="predicted"/>
<dbReference type="NCBIfam" id="TIGR00498">
    <property type="entry name" value="lexA"/>
    <property type="match status" value="1"/>
</dbReference>
<evidence type="ECO:0000313" key="13">
    <source>
        <dbReference type="Proteomes" id="UP000229459"/>
    </source>
</evidence>
<evidence type="ECO:0000256" key="8">
    <source>
        <dbReference type="ARBA" id="ARBA00023204"/>
    </source>
</evidence>
<dbReference type="GO" id="GO:0003677">
    <property type="term" value="F:DNA binding"/>
    <property type="evidence" value="ECO:0007669"/>
    <property type="project" value="UniProtKB-KW"/>
</dbReference>
<organism evidence="12 13">
    <name type="scientific">Candidatus Beckwithbacteria bacterium CG23_combo_of_CG06-09_8_20_14_all_34_8</name>
    <dbReference type="NCBI Taxonomy" id="1974497"/>
    <lineage>
        <taxon>Bacteria</taxon>
        <taxon>Candidatus Beckwithiibacteriota</taxon>
    </lineage>
</organism>
<dbReference type="GO" id="GO:0006281">
    <property type="term" value="P:DNA repair"/>
    <property type="evidence" value="ECO:0007669"/>
    <property type="project" value="UniProtKB-KW"/>
</dbReference>
<protein>
    <submittedName>
        <fullName evidence="12">Repressor LexA</fullName>
    </submittedName>
</protein>
<evidence type="ECO:0000313" key="12">
    <source>
        <dbReference type="EMBL" id="PIP53037.1"/>
    </source>
</evidence>
<evidence type="ECO:0000256" key="2">
    <source>
        <dbReference type="ARBA" id="ARBA00022705"/>
    </source>
</evidence>
<dbReference type="InterPro" id="IPR036286">
    <property type="entry name" value="LexA/Signal_pep-like_sf"/>
</dbReference>
<evidence type="ECO:0000256" key="5">
    <source>
        <dbReference type="ARBA" id="ARBA00023015"/>
    </source>
</evidence>